<sequence length="99" mass="10444">MTKPIFTNKGEIEAALGQVRSVVGGMQENLGQLQGLKQMLLEEFKGSGASGYESVANQLESRVNAYAGSLGDLNKATDHAASLIGDADTRVAAMFQNLL</sequence>
<protein>
    <recommendedName>
        <fullName evidence="3">ESAT-6-like protein</fullName>
    </recommendedName>
</protein>
<reference evidence="1" key="2">
    <citation type="submission" date="2020-09" db="EMBL/GenBank/DDBJ databases">
        <authorList>
            <person name="Sun Q."/>
            <person name="Zhou Y."/>
        </authorList>
    </citation>
    <scope>NUCLEOTIDE SEQUENCE</scope>
    <source>
        <strain evidence="1">CGMCC 4.3508</strain>
    </source>
</reference>
<accession>A0A917VYL6</accession>
<reference evidence="1" key="1">
    <citation type="journal article" date="2014" name="Int. J. Syst. Evol. Microbiol.">
        <title>Complete genome sequence of Corynebacterium casei LMG S-19264T (=DSM 44701T), isolated from a smear-ripened cheese.</title>
        <authorList>
            <consortium name="US DOE Joint Genome Institute (JGI-PGF)"/>
            <person name="Walter F."/>
            <person name="Albersmeier A."/>
            <person name="Kalinowski J."/>
            <person name="Ruckert C."/>
        </authorList>
    </citation>
    <scope>NUCLEOTIDE SEQUENCE</scope>
    <source>
        <strain evidence="1">CGMCC 4.3508</strain>
    </source>
</reference>
<name>A0A917VYL6_9NOCA</name>
<proteinExistence type="predicted"/>
<evidence type="ECO:0000313" key="1">
    <source>
        <dbReference type="EMBL" id="GGL40618.1"/>
    </source>
</evidence>
<comment type="caution">
    <text evidence="1">The sequence shown here is derived from an EMBL/GenBank/DDBJ whole genome shotgun (WGS) entry which is preliminary data.</text>
</comment>
<dbReference type="InterPro" id="IPR010310">
    <property type="entry name" value="T7SS_ESAT-6-like"/>
</dbReference>
<dbReference type="InterPro" id="IPR036689">
    <property type="entry name" value="ESAT-6-like_sf"/>
</dbReference>
<dbReference type="AlphaFoldDB" id="A0A917VYL6"/>
<evidence type="ECO:0008006" key="3">
    <source>
        <dbReference type="Google" id="ProtNLM"/>
    </source>
</evidence>
<gene>
    <name evidence="1" type="ORF">GCM10011588_64230</name>
</gene>
<dbReference type="Proteomes" id="UP000638263">
    <property type="component" value="Unassembled WGS sequence"/>
</dbReference>
<dbReference type="SUPFAM" id="SSF140453">
    <property type="entry name" value="EsxAB dimer-like"/>
    <property type="match status" value="1"/>
</dbReference>
<keyword evidence="2" id="KW-1185">Reference proteome</keyword>
<dbReference type="Gene3D" id="1.10.287.1060">
    <property type="entry name" value="ESAT-6-like"/>
    <property type="match status" value="1"/>
</dbReference>
<evidence type="ECO:0000313" key="2">
    <source>
        <dbReference type="Proteomes" id="UP000638263"/>
    </source>
</evidence>
<dbReference type="EMBL" id="BMMH01000026">
    <property type="protein sequence ID" value="GGL40618.1"/>
    <property type="molecule type" value="Genomic_DNA"/>
</dbReference>
<dbReference type="Pfam" id="PF06013">
    <property type="entry name" value="WXG100"/>
    <property type="match status" value="1"/>
</dbReference>
<dbReference type="RefSeq" id="WP_062999135.1">
    <property type="nucleotide sequence ID" value="NZ_BMMH01000026.1"/>
</dbReference>
<organism evidence="1 2">
    <name type="scientific">Nocardia jinanensis</name>
    <dbReference type="NCBI Taxonomy" id="382504"/>
    <lineage>
        <taxon>Bacteria</taxon>
        <taxon>Bacillati</taxon>
        <taxon>Actinomycetota</taxon>
        <taxon>Actinomycetes</taxon>
        <taxon>Mycobacteriales</taxon>
        <taxon>Nocardiaceae</taxon>
        <taxon>Nocardia</taxon>
    </lineage>
</organism>